<comment type="caution">
    <text evidence="1">The sequence shown here is derived from an EMBL/GenBank/DDBJ whole genome shotgun (WGS) entry which is preliminary data.</text>
</comment>
<protein>
    <submittedName>
        <fullName evidence="1">Uncharacterized protein</fullName>
    </submittedName>
</protein>
<gene>
    <name evidence="1" type="ORF">GO014_13980</name>
</gene>
<keyword evidence="2" id="KW-1185">Reference proteome</keyword>
<dbReference type="RefSeq" id="WP_157290949.1">
    <property type="nucleotide sequence ID" value="NZ_WQRF01000004.1"/>
</dbReference>
<evidence type="ECO:0000313" key="1">
    <source>
        <dbReference type="EMBL" id="MVT00136.1"/>
    </source>
</evidence>
<dbReference type="AlphaFoldDB" id="A0A7X3FT27"/>
<proteinExistence type="predicted"/>
<evidence type="ECO:0000313" key="2">
    <source>
        <dbReference type="Proteomes" id="UP000438106"/>
    </source>
</evidence>
<dbReference type="Proteomes" id="UP000438106">
    <property type="component" value="Unassembled WGS sequence"/>
</dbReference>
<sequence length="78" mass="8424">MAVGQTLLESRNDHSMSFIGQERTGKWALEFYHAPHGCFCQATTQSGRTVADPILAASQVLMNGWKGAVIELSGSGRD</sequence>
<organism evidence="1 2">
    <name type="scientific">Devosia marina</name>
    <dbReference type="NCBI Taxonomy" id="2683198"/>
    <lineage>
        <taxon>Bacteria</taxon>
        <taxon>Pseudomonadati</taxon>
        <taxon>Pseudomonadota</taxon>
        <taxon>Alphaproteobacteria</taxon>
        <taxon>Hyphomicrobiales</taxon>
        <taxon>Devosiaceae</taxon>
        <taxon>Devosia</taxon>
    </lineage>
</organism>
<reference evidence="1 2" key="1">
    <citation type="submission" date="2019-12" db="EMBL/GenBank/DDBJ databases">
        <title>Devosia maris sp. nov., isolated from the deep seawater.</title>
        <authorList>
            <person name="Liu Y."/>
        </authorList>
    </citation>
    <scope>NUCLEOTIDE SEQUENCE [LARGE SCALE GENOMIC DNA]</scope>
    <source>
        <strain evidence="1 2">L53-10-65</strain>
    </source>
</reference>
<name>A0A7X3FT27_9HYPH</name>
<accession>A0A7X3FT27</accession>
<dbReference type="EMBL" id="WQRF01000004">
    <property type="protein sequence ID" value="MVT00136.1"/>
    <property type="molecule type" value="Genomic_DNA"/>
</dbReference>